<keyword evidence="8 10" id="KW-0630">Potassium</keyword>
<evidence type="ECO:0000256" key="5">
    <source>
        <dbReference type="ARBA" id="ARBA00022741"/>
    </source>
</evidence>
<comment type="subunit">
    <text evidence="10">Homodimer. Heterotetramer of two MnmE and two MnmG subunits.</text>
</comment>
<comment type="cofactor">
    <cofactor evidence="10">
        <name>K(+)</name>
        <dbReference type="ChEBI" id="CHEBI:29103"/>
    </cofactor>
    <text evidence="10">Binds 1 potassium ion per subunit.</text>
</comment>
<feature type="binding site" evidence="10">
    <location>
        <begin position="248"/>
        <end position="254"/>
    </location>
    <ligand>
        <name>GTP</name>
        <dbReference type="ChEBI" id="CHEBI:37565"/>
    </ligand>
</feature>
<keyword evidence="7 10" id="KW-0460">Magnesium</keyword>
<keyword evidence="3 10" id="KW-0819">tRNA processing</keyword>
<evidence type="ECO:0000256" key="8">
    <source>
        <dbReference type="ARBA" id="ARBA00022958"/>
    </source>
</evidence>
<dbReference type="CDD" id="cd04164">
    <property type="entry name" value="trmE"/>
    <property type="match status" value="1"/>
</dbReference>
<dbReference type="InterPro" id="IPR031168">
    <property type="entry name" value="G_TrmE"/>
</dbReference>
<dbReference type="InterPro" id="IPR025867">
    <property type="entry name" value="MnmE_helical"/>
</dbReference>
<evidence type="ECO:0000256" key="2">
    <source>
        <dbReference type="ARBA" id="ARBA00022490"/>
    </source>
</evidence>
<evidence type="ECO:0000256" key="6">
    <source>
        <dbReference type="ARBA" id="ARBA00022801"/>
    </source>
</evidence>
<feature type="domain" description="AAA+ ATPase" evidence="12">
    <location>
        <begin position="218"/>
        <end position="345"/>
    </location>
</feature>
<keyword evidence="5 10" id="KW-0547">Nucleotide-binding</keyword>
<dbReference type="GO" id="GO:0005829">
    <property type="term" value="C:cytosol"/>
    <property type="evidence" value="ECO:0007669"/>
    <property type="project" value="TreeGrafter"/>
</dbReference>
<dbReference type="InterPro" id="IPR018948">
    <property type="entry name" value="GTP-bd_TrmE_N"/>
</dbReference>
<keyword evidence="6 10" id="KW-0378">Hydrolase</keyword>
<evidence type="ECO:0000256" key="7">
    <source>
        <dbReference type="ARBA" id="ARBA00022842"/>
    </source>
</evidence>
<reference evidence="13 14" key="1">
    <citation type="journal article" date="2016" name="Nat. Commun.">
        <title>Thousands of microbial genomes shed light on interconnected biogeochemical processes in an aquifer system.</title>
        <authorList>
            <person name="Anantharaman K."/>
            <person name="Brown C.T."/>
            <person name="Hug L.A."/>
            <person name="Sharon I."/>
            <person name="Castelle C.J."/>
            <person name="Probst A.J."/>
            <person name="Thomas B.C."/>
            <person name="Singh A."/>
            <person name="Wilkins M.J."/>
            <person name="Karaoz U."/>
            <person name="Brodie E.L."/>
            <person name="Williams K.H."/>
            <person name="Hubbard S.S."/>
            <person name="Banfield J.F."/>
        </authorList>
    </citation>
    <scope>NUCLEOTIDE SEQUENCE [LARGE SCALE GENOMIC DNA]</scope>
</reference>
<dbReference type="Gene3D" id="3.40.50.300">
    <property type="entry name" value="P-loop containing nucleotide triphosphate hydrolases"/>
    <property type="match status" value="1"/>
</dbReference>
<evidence type="ECO:0000256" key="9">
    <source>
        <dbReference type="ARBA" id="ARBA00023134"/>
    </source>
</evidence>
<dbReference type="NCBIfam" id="NF003661">
    <property type="entry name" value="PRK05291.1-3"/>
    <property type="match status" value="1"/>
</dbReference>
<dbReference type="PANTHER" id="PTHR42714:SF2">
    <property type="entry name" value="TRNA MODIFICATION GTPASE GTPBP3, MITOCHONDRIAL"/>
    <property type="match status" value="1"/>
</dbReference>
<dbReference type="GO" id="GO:0002098">
    <property type="term" value="P:tRNA wobble uridine modification"/>
    <property type="evidence" value="ECO:0007669"/>
    <property type="project" value="TreeGrafter"/>
</dbReference>
<dbReference type="Pfam" id="PF01926">
    <property type="entry name" value="MMR_HSR1"/>
    <property type="match status" value="1"/>
</dbReference>
<dbReference type="HAMAP" id="MF_00379">
    <property type="entry name" value="GTPase_MnmE"/>
    <property type="match status" value="1"/>
</dbReference>
<dbReference type="Gene3D" id="3.30.1360.120">
    <property type="entry name" value="Probable tRNA modification gtpase trme, domain 1"/>
    <property type="match status" value="1"/>
</dbReference>
<dbReference type="GO" id="GO:0030488">
    <property type="term" value="P:tRNA methylation"/>
    <property type="evidence" value="ECO:0007669"/>
    <property type="project" value="TreeGrafter"/>
</dbReference>
<feature type="binding site" evidence="10">
    <location>
        <position position="457"/>
    </location>
    <ligand>
        <name>(6S)-5-formyl-5,6,7,8-tetrahydrofolate</name>
        <dbReference type="ChEBI" id="CHEBI:57457"/>
    </ligand>
</feature>
<evidence type="ECO:0000256" key="4">
    <source>
        <dbReference type="ARBA" id="ARBA00022723"/>
    </source>
</evidence>
<proteinExistence type="inferred from homology"/>
<feature type="binding site" evidence="10">
    <location>
        <position position="85"/>
    </location>
    <ligand>
        <name>(6S)-5-formyl-5,6,7,8-tetrahydrofolate</name>
        <dbReference type="ChEBI" id="CHEBI:57457"/>
    </ligand>
</feature>
<organism evidence="13 14">
    <name type="scientific">candidate division WOR-1 bacterium RIFOXYC2_FULL_41_25</name>
    <dbReference type="NCBI Taxonomy" id="1802586"/>
    <lineage>
        <taxon>Bacteria</taxon>
        <taxon>Bacillati</taxon>
        <taxon>Saganbacteria</taxon>
    </lineage>
</organism>
<dbReference type="EC" id="3.6.-.-" evidence="10"/>
<evidence type="ECO:0000313" key="14">
    <source>
        <dbReference type="Proteomes" id="UP000177309"/>
    </source>
</evidence>
<evidence type="ECO:0000313" key="13">
    <source>
        <dbReference type="EMBL" id="OGC32797.1"/>
    </source>
</evidence>
<evidence type="ECO:0000256" key="11">
    <source>
        <dbReference type="RuleBase" id="RU003313"/>
    </source>
</evidence>
<dbReference type="InterPro" id="IPR027266">
    <property type="entry name" value="TrmE/GcvT-like"/>
</dbReference>
<dbReference type="InterPro" id="IPR003593">
    <property type="entry name" value="AAA+_ATPase"/>
</dbReference>
<comment type="similarity">
    <text evidence="1 10 11">Belongs to the TRAFAC class TrmE-Era-EngA-EngB-Septin-like GTPase superfamily. TrmE GTPase family.</text>
</comment>
<sequence length="457" mass="49563">MINSKLETIAAIATPIGVGGVAVIRISGQKSKDILKNIFPSFTKILSHKMLNGWIVDPKKRNKVDRVMACFMRAPKSYTGEDVVEIYCHGGVAVANKILSLIFSSGAVIASRGEFSKRAFLNGKFDLIQAEAILDLVKAPTEKGAGYAVSQLEGKLSKTIQGQRSELVGLLAQVEAQIDFADDMPPLNFAVFTRKTKGVLKAIENLVNAGYGGKIFRQGVSVAIVGRPNVGKSSLLNALLNEERAIVTEEPGTTRDSLVEQINLDGLVVRLIDTAGLRSPRSMAEKAGIKRAQKEVLFADYLIAVFDRSQKISSQDEATILAIKNKKGLVVLNKTDLPEQLKSEKINKSLSQWKAIKISALFGQGIPKLAKELKKLILKDNGVSQNTVTFLNARHLECLQRAGEALKRSLSIIKQGSSPDLLALDIKAAILALREVSGAEVSDEVINEVFDQFCVGK</sequence>
<evidence type="ECO:0000259" key="12">
    <source>
        <dbReference type="SMART" id="SM00382"/>
    </source>
</evidence>
<dbReference type="NCBIfam" id="TIGR00450">
    <property type="entry name" value="mnmE_trmE_thdF"/>
    <property type="match status" value="1"/>
</dbReference>
<comment type="subcellular location">
    <subcellularLocation>
        <location evidence="10">Cytoplasm</location>
    </subcellularLocation>
</comment>
<dbReference type="PANTHER" id="PTHR42714">
    <property type="entry name" value="TRNA MODIFICATION GTPASE GTPBP3"/>
    <property type="match status" value="1"/>
</dbReference>
<feature type="binding site" evidence="10">
    <location>
        <position position="254"/>
    </location>
    <ligand>
        <name>Mg(2+)</name>
        <dbReference type="ChEBI" id="CHEBI:18420"/>
    </ligand>
</feature>
<dbReference type="NCBIfam" id="TIGR00231">
    <property type="entry name" value="small_GTP"/>
    <property type="match status" value="1"/>
</dbReference>
<evidence type="ECO:0000256" key="3">
    <source>
        <dbReference type="ARBA" id="ARBA00022694"/>
    </source>
</evidence>
<dbReference type="GO" id="GO:0005525">
    <property type="term" value="F:GTP binding"/>
    <property type="evidence" value="ECO:0007669"/>
    <property type="project" value="UniProtKB-UniRule"/>
</dbReference>
<protein>
    <recommendedName>
        <fullName evidence="10">tRNA modification GTPase MnmE</fullName>
        <ecNumber evidence="10">3.6.-.-</ecNumber>
    </recommendedName>
</protein>
<keyword evidence="9 10" id="KW-0342">GTP-binding</keyword>
<dbReference type="Proteomes" id="UP000177309">
    <property type="component" value="Unassembled WGS sequence"/>
</dbReference>
<gene>
    <name evidence="10" type="primary">mnmE</name>
    <name evidence="10" type="synonym">trmE</name>
    <name evidence="13" type="ORF">A2462_07150</name>
</gene>
<dbReference type="Pfam" id="PF10396">
    <property type="entry name" value="TrmE_N"/>
    <property type="match status" value="1"/>
</dbReference>
<dbReference type="CDD" id="cd14858">
    <property type="entry name" value="TrmE_N"/>
    <property type="match status" value="1"/>
</dbReference>
<accession>A0A1F4TJM1</accession>
<dbReference type="AlphaFoldDB" id="A0A1F4TJM1"/>
<feature type="binding site" evidence="10">
    <location>
        <position position="233"/>
    </location>
    <ligand>
        <name>Mg(2+)</name>
        <dbReference type="ChEBI" id="CHEBI:18420"/>
    </ligand>
</feature>
<comment type="function">
    <text evidence="10">Exhibits a very high intrinsic GTPase hydrolysis rate. Involved in the addition of a carboxymethylaminomethyl (cmnm) group at the wobble position (U34) of certain tRNAs, forming tRNA-cmnm(5)s(2)U34.</text>
</comment>
<dbReference type="EMBL" id="MEUI01000045">
    <property type="protein sequence ID" value="OGC32797.1"/>
    <property type="molecule type" value="Genomic_DNA"/>
</dbReference>
<keyword evidence="4 10" id="KW-0479">Metal-binding</keyword>
<dbReference type="SUPFAM" id="SSF52540">
    <property type="entry name" value="P-loop containing nucleoside triphosphate hydrolases"/>
    <property type="match status" value="1"/>
</dbReference>
<dbReference type="InterPro" id="IPR005225">
    <property type="entry name" value="Small_GTP-bd"/>
</dbReference>
<evidence type="ECO:0000256" key="1">
    <source>
        <dbReference type="ARBA" id="ARBA00011043"/>
    </source>
</evidence>
<dbReference type="FunFam" id="3.40.50.300:FF:001376">
    <property type="entry name" value="tRNA modification GTPase MnmE"/>
    <property type="match status" value="1"/>
</dbReference>
<feature type="binding site" evidence="10">
    <location>
        <begin position="273"/>
        <end position="276"/>
    </location>
    <ligand>
        <name>GTP</name>
        <dbReference type="ChEBI" id="CHEBI:37565"/>
    </ligand>
</feature>
<feature type="binding site" evidence="10">
    <location>
        <begin position="229"/>
        <end position="234"/>
    </location>
    <ligand>
        <name>GTP</name>
        <dbReference type="ChEBI" id="CHEBI:37565"/>
    </ligand>
</feature>
<keyword evidence="2 10" id="KW-0963">Cytoplasm</keyword>
<dbReference type="GO" id="GO:0046872">
    <property type="term" value="F:metal ion binding"/>
    <property type="evidence" value="ECO:0007669"/>
    <property type="project" value="UniProtKB-KW"/>
</dbReference>
<dbReference type="InterPro" id="IPR027368">
    <property type="entry name" value="MnmE_dom2"/>
</dbReference>
<comment type="caution">
    <text evidence="10">Lacks conserved residue(s) required for the propagation of feature annotation.</text>
</comment>
<dbReference type="GO" id="GO:0003924">
    <property type="term" value="F:GTPase activity"/>
    <property type="evidence" value="ECO:0007669"/>
    <property type="project" value="UniProtKB-UniRule"/>
</dbReference>
<dbReference type="InterPro" id="IPR027417">
    <property type="entry name" value="P-loop_NTPase"/>
</dbReference>
<dbReference type="SMART" id="SM00382">
    <property type="entry name" value="AAA"/>
    <property type="match status" value="1"/>
</dbReference>
<feature type="binding site" evidence="10">
    <location>
        <position position="124"/>
    </location>
    <ligand>
        <name>(6S)-5-formyl-5,6,7,8-tetrahydrofolate</name>
        <dbReference type="ChEBI" id="CHEBI:57457"/>
    </ligand>
</feature>
<feature type="binding site" evidence="10">
    <location>
        <position position="25"/>
    </location>
    <ligand>
        <name>(6S)-5-formyl-5,6,7,8-tetrahydrofolate</name>
        <dbReference type="ChEBI" id="CHEBI:57457"/>
    </ligand>
</feature>
<dbReference type="Gene3D" id="1.20.120.430">
    <property type="entry name" value="tRNA modification GTPase MnmE domain 2"/>
    <property type="match status" value="1"/>
</dbReference>
<dbReference type="Pfam" id="PF12631">
    <property type="entry name" value="MnmE_helical"/>
    <property type="match status" value="1"/>
</dbReference>
<evidence type="ECO:0000256" key="10">
    <source>
        <dbReference type="HAMAP-Rule" id="MF_00379"/>
    </source>
</evidence>
<name>A0A1F4TJM1_UNCSA</name>
<comment type="caution">
    <text evidence="13">The sequence shown here is derived from an EMBL/GenBank/DDBJ whole genome shotgun (WGS) entry which is preliminary data.</text>
</comment>
<dbReference type="InterPro" id="IPR004520">
    <property type="entry name" value="GTPase_MnmE"/>
</dbReference>
<dbReference type="InterPro" id="IPR006073">
    <property type="entry name" value="GTP-bd"/>
</dbReference>